<protein>
    <recommendedName>
        <fullName evidence="3">Cytidine deaminase</fullName>
    </recommendedName>
</protein>
<dbReference type="EMBL" id="BONW01000046">
    <property type="protein sequence ID" value="GIG92767.1"/>
    <property type="molecule type" value="Genomic_DNA"/>
</dbReference>
<dbReference type="RefSeq" id="WP_203871088.1">
    <property type="nucleotide sequence ID" value="NZ_BONW01000046.1"/>
</dbReference>
<evidence type="ECO:0000313" key="2">
    <source>
        <dbReference type="Proteomes" id="UP000646749"/>
    </source>
</evidence>
<proteinExistence type="predicted"/>
<organism evidence="1 2">
    <name type="scientific">Plantactinospora endophytica</name>
    <dbReference type="NCBI Taxonomy" id="673535"/>
    <lineage>
        <taxon>Bacteria</taxon>
        <taxon>Bacillati</taxon>
        <taxon>Actinomycetota</taxon>
        <taxon>Actinomycetes</taxon>
        <taxon>Micromonosporales</taxon>
        <taxon>Micromonosporaceae</taxon>
        <taxon>Plantactinospora</taxon>
    </lineage>
</organism>
<dbReference type="Proteomes" id="UP000646749">
    <property type="component" value="Unassembled WGS sequence"/>
</dbReference>
<dbReference type="SUPFAM" id="SSF53927">
    <property type="entry name" value="Cytidine deaminase-like"/>
    <property type="match status" value="1"/>
</dbReference>
<reference evidence="1 2" key="1">
    <citation type="submission" date="2021-01" db="EMBL/GenBank/DDBJ databases">
        <title>Whole genome shotgun sequence of Plantactinospora endophytica NBRC 110450.</title>
        <authorList>
            <person name="Komaki H."/>
            <person name="Tamura T."/>
        </authorList>
    </citation>
    <scope>NUCLEOTIDE SEQUENCE [LARGE SCALE GENOMIC DNA]</scope>
    <source>
        <strain evidence="1 2">NBRC 110450</strain>
    </source>
</reference>
<comment type="caution">
    <text evidence="1">The sequence shown here is derived from an EMBL/GenBank/DDBJ whole genome shotgun (WGS) entry which is preliminary data.</text>
</comment>
<accession>A0ABQ4EDH6</accession>
<gene>
    <name evidence="1" type="ORF">Pen02_77030</name>
</gene>
<keyword evidence="2" id="KW-1185">Reference proteome</keyword>
<sequence>MPDPSAAPTVPAGEHTPSATVELTAEDTKLVVLARGARGRIGAVEGAAVRDQDGRTYAAASVSLPSLTITALQLAVASAVAAGATRLEAGAVVTEASTLDGAGHAAVRDLAADAPIHVAAPDGTLLGTVLQ</sequence>
<evidence type="ECO:0008006" key="3">
    <source>
        <dbReference type="Google" id="ProtNLM"/>
    </source>
</evidence>
<name>A0ABQ4EDH6_9ACTN</name>
<dbReference type="Gene3D" id="3.40.140.10">
    <property type="entry name" value="Cytidine Deaminase, domain 2"/>
    <property type="match status" value="1"/>
</dbReference>
<dbReference type="InterPro" id="IPR016193">
    <property type="entry name" value="Cytidine_deaminase-like"/>
</dbReference>
<evidence type="ECO:0000313" key="1">
    <source>
        <dbReference type="EMBL" id="GIG92767.1"/>
    </source>
</evidence>